<dbReference type="EnsemblMetazoa" id="PHUM228370-RA">
    <property type="protein sequence ID" value="PHUM228370-PA"/>
    <property type="gene ID" value="PHUM228370"/>
</dbReference>
<organism>
    <name type="scientific">Pediculus humanus subsp. corporis</name>
    <name type="common">Body louse</name>
    <dbReference type="NCBI Taxonomy" id="121224"/>
    <lineage>
        <taxon>Eukaryota</taxon>
        <taxon>Metazoa</taxon>
        <taxon>Ecdysozoa</taxon>
        <taxon>Arthropoda</taxon>
        <taxon>Hexapoda</taxon>
        <taxon>Insecta</taxon>
        <taxon>Pterygota</taxon>
        <taxon>Neoptera</taxon>
        <taxon>Paraneoptera</taxon>
        <taxon>Psocodea</taxon>
        <taxon>Troctomorpha</taxon>
        <taxon>Phthiraptera</taxon>
        <taxon>Anoplura</taxon>
        <taxon>Pediculidae</taxon>
        <taxon>Pediculus</taxon>
    </lineage>
</organism>
<dbReference type="AlphaFoldDB" id="E0VIJ4"/>
<dbReference type="EMBL" id="AAZO01002659">
    <property type="status" value="NOT_ANNOTATED_CDS"/>
    <property type="molecule type" value="Genomic_DNA"/>
</dbReference>
<accession>E0VIJ4</accession>
<protein>
    <submittedName>
        <fullName evidence="1 2">Uncharacterized protein</fullName>
    </submittedName>
</protein>
<dbReference type="InParanoid" id="E0VIJ4"/>
<name>E0VIJ4_PEDHC</name>
<evidence type="ECO:0000313" key="3">
    <source>
        <dbReference type="Proteomes" id="UP000009046"/>
    </source>
</evidence>
<dbReference type="Proteomes" id="UP000009046">
    <property type="component" value="Unassembled WGS sequence"/>
</dbReference>
<reference evidence="2" key="3">
    <citation type="submission" date="2021-02" db="UniProtKB">
        <authorList>
            <consortium name="EnsemblMetazoa"/>
        </authorList>
    </citation>
    <scope>IDENTIFICATION</scope>
    <source>
        <strain evidence="2">USDA</strain>
    </source>
</reference>
<dbReference type="KEGG" id="phu:Phum_PHUM228370"/>
<dbReference type="EMBL" id="DS235200">
    <property type="protein sequence ID" value="EEB13200.1"/>
    <property type="molecule type" value="Genomic_DNA"/>
</dbReference>
<dbReference type="RefSeq" id="XP_002425938.1">
    <property type="nucleotide sequence ID" value="XM_002425893.1"/>
</dbReference>
<gene>
    <name evidence="2" type="primary">8229853</name>
    <name evidence="1" type="ORF">Phum_PHUM228370</name>
</gene>
<reference evidence="1" key="1">
    <citation type="submission" date="2007-04" db="EMBL/GenBank/DDBJ databases">
        <title>Annotation of Pediculus humanus corporis strain USDA.</title>
        <authorList>
            <person name="Kirkness E."/>
            <person name="Hannick L."/>
            <person name="Hass B."/>
            <person name="Bruggner R."/>
            <person name="Lawson D."/>
            <person name="Bidwell S."/>
            <person name="Joardar V."/>
            <person name="Caler E."/>
            <person name="Walenz B."/>
            <person name="Inman J."/>
            <person name="Schobel S."/>
            <person name="Galinsky K."/>
            <person name="Amedeo P."/>
            <person name="Strausberg R."/>
        </authorList>
    </citation>
    <scope>NUCLEOTIDE SEQUENCE</scope>
    <source>
        <strain evidence="1">USDA</strain>
    </source>
</reference>
<dbReference type="VEuPathDB" id="VectorBase:PHUM228370"/>
<evidence type="ECO:0000313" key="1">
    <source>
        <dbReference type="EMBL" id="EEB13200.1"/>
    </source>
</evidence>
<dbReference type="GeneID" id="8229853"/>
<keyword evidence="3" id="KW-1185">Reference proteome</keyword>
<evidence type="ECO:0000313" key="2">
    <source>
        <dbReference type="EnsemblMetazoa" id="PHUM228370-PA"/>
    </source>
</evidence>
<reference evidence="1" key="2">
    <citation type="submission" date="2007-04" db="EMBL/GenBank/DDBJ databases">
        <title>The genome of the human body louse.</title>
        <authorList>
            <consortium name="The Human Body Louse Genome Consortium"/>
            <person name="Kirkness E."/>
            <person name="Walenz B."/>
            <person name="Hass B."/>
            <person name="Bruggner R."/>
            <person name="Strausberg R."/>
        </authorList>
    </citation>
    <scope>NUCLEOTIDE SEQUENCE</scope>
    <source>
        <strain evidence="1">USDA</strain>
    </source>
</reference>
<proteinExistence type="predicted"/>
<dbReference type="CTD" id="8229853"/>
<dbReference type="HOGENOM" id="CLU_1541938_0_0_1"/>
<sequence>MKFINETNKVYLKNKLTLLEENDLKNKKKKKKKNSSSKNCWSQYTEENKLDNQVRLRCRQLPNVIQELRKTILRQDWNETISLLMILCNPGLKLYSSIIIKVSIILLFCHSKSNFKLLVHFLRCATGYVSNKDIIKFIKILCILRNNKLKTVENGKFLRSTTVKVTKDIEFSTD</sequence>